<dbReference type="InterPro" id="IPR002938">
    <property type="entry name" value="FAD-bd"/>
</dbReference>
<dbReference type="RefSeq" id="WP_166276023.1">
    <property type="nucleotide sequence ID" value="NZ_JTHE03000091.1"/>
</dbReference>
<dbReference type="PANTHER" id="PTHR13789">
    <property type="entry name" value="MONOOXYGENASE"/>
    <property type="match status" value="1"/>
</dbReference>
<evidence type="ECO:0000256" key="2">
    <source>
        <dbReference type="ARBA" id="ARBA00023033"/>
    </source>
</evidence>
<dbReference type="PANTHER" id="PTHR13789:SF309">
    <property type="entry name" value="PUTATIVE (AFU_ORTHOLOGUE AFUA_6G14510)-RELATED"/>
    <property type="match status" value="1"/>
</dbReference>
<protein>
    <submittedName>
        <fullName evidence="4">FAD-dependent oxidoreductase</fullName>
    </submittedName>
</protein>
<feature type="domain" description="FAD-binding" evidence="3">
    <location>
        <begin position="2"/>
        <end position="334"/>
    </location>
</feature>
<comment type="caution">
    <text evidence="4">The sequence shown here is derived from an EMBL/GenBank/DDBJ whole genome shotgun (WGS) entry which is preliminary data.</text>
</comment>
<evidence type="ECO:0000256" key="1">
    <source>
        <dbReference type="ARBA" id="ARBA00023002"/>
    </source>
</evidence>
<evidence type="ECO:0000313" key="5">
    <source>
        <dbReference type="Proteomes" id="UP000031561"/>
    </source>
</evidence>
<dbReference type="SUPFAM" id="SSF51905">
    <property type="entry name" value="FAD/NAD(P)-binding domain"/>
    <property type="match status" value="1"/>
</dbReference>
<proteinExistence type="predicted"/>
<evidence type="ECO:0000313" key="4">
    <source>
        <dbReference type="EMBL" id="MCM1984281.1"/>
    </source>
</evidence>
<dbReference type="Pfam" id="PF01494">
    <property type="entry name" value="FAD_binding_3"/>
    <property type="match status" value="1"/>
</dbReference>
<dbReference type="GO" id="GO:0004497">
    <property type="term" value="F:monooxygenase activity"/>
    <property type="evidence" value="ECO:0007669"/>
    <property type="project" value="UniProtKB-KW"/>
</dbReference>
<gene>
    <name evidence="4" type="ORF">QQ91_0015765</name>
</gene>
<dbReference type="Proteomes" id="UP000031561">
    <property type="component" value="Unassembled WGS sequence"/>
</dbReference>
<name>A0ABD4T729_9CYAN</name>
<evidence type="ECO:0000259" key="3">
    <source>
        <dbReference type="Pfam" id="PF01494"/>
    </source>
</evidence>
<sequence>MQVIIIGAGIGGLTTAIALQQRGIAATVYERSPQLRTSGAGISLWPNASRLLQRLNLLEALLGQGEQILHTQICSSQGRPLTQLDLTTFPDPAFCIQRSVLLQTLAAALLPGTLHLDHDLTQVDRDHQQVTARFRQGQDVTADLLVAADGLHSTVRSQFWAGPAPQYQGYLAWRGVVRQQKISDWPSGLARQYWGAGQRVGLLSMGGDQMYWFAALNHPSPQPNLDGLDKLTYLKRRFQHWHPHVQTILENTASADLLVHPIETSPPLQTWHQGRVLLLGDAAHAMTPNLGQGACMAIEDGVCLAQRLQSQRSLPAALVSYERQRRGRVRWVQRRSQRLGQVGQLEPPLLAHLRNLALALVPAPLTRLTTFDPLFSHRL</sequence>
<dbReference type="InterPro" id="IPR050493">
    <property type="entry name" value="FAD-dep_Monooxygenase_BioMet"/>
</dbReference>
<organism evidence="4 5">
    <name type="scientific">Lyngbya confervoides BDU141951</name>
    <dbReference type="NCBI Taxonomy" id="1574623"/>
    <lineage>
        <taxon>Bacteria</taxon>
        <taxon>Bacillati</taxon>
        <taxon>Cyanobacteriota</taxon>
        <taxon>Cyanophyceae</taxon>
        <taxon>Oscillatoriophycideae</taxon>
        <taxon>Oscillatoriales</taxon>
        <taxon>Microcoleaceae</taxon>
        <taxon>Lyngbya</taxon>
    </lineage>
</organism>
<dbReference type="AlphaFoldDB" id="A0ABD4T729"/>
<dbReference type="EMBL" id="JTHE03000091">
    <property type="protein sequence ID" value="MCM1984281.1"/>
    <property type="molecule type" value="Genomic_DNA"/>
</dbReference>
<reference evidence="4 5" key="1">
    <citation type="journal article" date="2015" name="Genome Announc.">
        <title>Draft Genome Sequence of Filamentous Marine Cyanobacterium Lyngbya confervoides Strain BDU141951.</title>
        <authorList>
            <person name="Chandrababunaidu M.M."/>
            <person name="Sen D."/>
            <person name="Tripathy S."/>
        </authorList>
    </citation>
    <scope>NUCLEOTIDE SEQUENCE [LARGE SCALE GENOMIC DNA]</scope>
    <source>
        <strain evidence="4 5">BDU141951</strain>
    </source>
</reference>
<keyword evidence="2" id="KW-0503">Monooxygenase</keyword>
<dbReference type="InterPro" id="IPR036188">
    <property type="entry name" value="FAD/NAD-bd_sf"/>
</dbReference>
<keyword evidence="1" id="KW-0560">Oxidoreductase</keyword>
<dbReference type="Gene3D" id="3.50.50.60">
    <property type="entry name" value="FAD/NAD(P)-binding domain"/>
    <property type="match status" value="1"/>
</dbReference>
<dbReference type="PRINTS" id="PR00420">
    <property type="entry name" value="RNGMNOXGNASE"/>
</dbReference>
<keyword evidence="5" id="KW-1185">Reference proteome</keyword>
<accession>A0ABD4T729</accession>